<gene>
    <name evidence="9" type="ORF">CTI12_AA079370</name>
</gene>
<dbReference type="InterPro" id="IPR007650">
    <property type="entry name" value="Zf-FLZ_dom"/>
</dbReference>
<feature type="zinc finger region" description="FLZ-type" evidence="6">
    <location>
        <begin position="81"/>
        <end position="125"/>
    </location>
</feature>
<comment type="similarity">
    <text evidence="2">Belongs to the FLZ family.</text>
</comment>
<accession>A0A2U1PCG8</accession>
<dbReference type="PANTHER" id="PTHR33059">
    <property type="entry name" value="FCS-LIKE ZINC FINGER 5"/>
    <property type="match status" value="1"/>
</dbReference>
<keyword evidence="5" id="KW-0863">Zinc-finger</keyword>
<dbReference type="PANTHER" id="PTHR33059:SF76">
    <property type="entry name" value="FCS-LIKE ZINC FINGER 7"/>
    <property type="match status" value="1"/>
</dbReference>
<dbReference type="EMBL" id="PKPP01001348">
    <property type="protein sequence ID" value="PWA83446.1"/>
    <property type="molecule type" value="Genomic_DNA"/>
</dbReference>
<feature type="compositionally biased region" description="Low complexity" evidence="7">
    <location>
        <begin position="136"/>
        <end position="153"/>
    </location>
</feature>
<dbReference type="Proteomes" id="UP000245207">
    <property type="component" value="Unassembled WGS sequence"/>
</dbReference>
<evidence type="ECO:0000256" key="5">
    <source>
        <dbReference type="ARBA" id="ARBA00022771"/>
    </source>
</evidence>
<feature type="region of interest" description="Disordered" evidence="7">
    <location>
        <begin position="122"/>
        <end position="153"/>
    </location>
</feature>
<evidence type="ECO:0000256" key="4">
    <source>
        <dbReference type="ARBA" id="ARBA00022723"/>
    </source>
</evidence>
<evidence type="ECO:0000313" key="10">
    <source>
        <dbReference type="Proteomes" id="UP000245207"/>
    </source>
</evidence>
<dbReference type="Pfam" id="PF04570">
    <property type="entry name" value="zf-FLZ"/>
    <property type="match status" value="1"/>
</dbReference>
<dbReference type="OrthoDB" id="1925036at2759"/>
<proteinExistence type="inferred from homology"/>
<organism evidence="9 10">
    <name type="scientific">Artemisia annua</name>
    <name type="common">Sweet wormwood</name>
    <dbReference type="NCBI Taxonomy" id="35608"/>
    <lineage>
        <taxon>Eukaryota</taxon>
        <taxon>Viridiplantae</taxon>
        <taxon>Streptophyta</taxon>
        <taxon>Embryophyta</taxon>
        <taxon>Tracheophyta</taxon>
        <taxon>Spermatophyta</taxon>
        <taxon>Magnoliopsida</taxon>
        <taxon>eudicotyledons</taxon>
        <taxon>Gunneridae</taxon>
        <taxon>Pentapetalae</taxon>
        <taxon>asterids</taxon>
        <taxon>campanulids</taxon>
        <taxon>Asterales</taxon>
        <taxon>Asteraceae</taxon>
        <taxon>Asteroideae</taxon>
        <taxon>Anthemideae</taxon>
        <taxon>Artemisiinae</taxon>
        <taxon>Artemisia</taxon>
    </lineage>
</organism>
<evidence type="ECO:0000256" key="7">
    <source>
        <dbReference type="SAM" id="MobiDB-lite"/>
    </source>
</evidence>
<dbReference type="STRING" id="35608.A0A2U1PCG8"/>
<protein>
    <recommendedName>
        <fullName evidence="8">FLZ-type domain-containing protein</fullName>
    </recommendedName>
</protein>
<evidence type="ECO:0000256" key="2">
    <source>
        <dbReference type="ARBA" id="ARBA00009374"/>
    </source>
</evidence>
<reference evidence="9 10" key="1">
    <citation type="journal article" date="2018" name="Mol. Plant">
        <title>The genome of Artemisia annua provides insight into the evolution of Asteraceae family and artemisinin biosynthesis.</title>
        <authorList>
            <person name="Shen Q."/>
            <person name="Zhang L."/>
            <person name="Liao Z."/>
            <person name="Wang S."/>
            <person name="Yan T."/>
            <person name="Shi P."/>
            <person name="Liu M."/>
            <person name="Fu X."/>
            <person name="Pan Q."/>
            <person name="Wang Y."/>
            <person name="Lv Z."/>
            <person name="Lu X."/>
            <person name="Zhang F."/>
            <person name="Jiang W."/>
            <person name="Ma Y."/>
            <person name="Chen M."/>
            <person name="Hao X."/>
            <person name="Li L."/>
            <person name="Tang Y."/>
            <person name="Lv G."/>
            <person name="Zhou Y."/>
            <person name="Sun X."/>
            <person name="Brodelius P.E."/>
            <person name="Rose J.K.C."/>
            <person name="Tang K."/>
        </authorList>
    </citation>
    <scope>NUCLEOTIDE SEQUENCE [LARGE SCALE GENOMIC DNA]</scope>
    <source>
        <strain evidence="10">cv. Huhao1</strain>
        <tissue evidence="9">Leaf</tissue>
    </source>
</reference>
<comment type="subcellular location">
    <subcellularLocation>
        <location evidence="1">Cytoplasm</location>
    </subcellularLocation>
</comment>
<name>A0A2U1PCG8_ARTAN</name>
<keyword evidence="3" id="KW-0963">Cytoplasm</keyword>
<keyword evidence="5" id="KW-0862">Zinc</keyword>
<dbReference type="GO" id="GO:0008270">
    <property type="term" value="F:zinc ion binding"/>
    <property type="evidence" value="ECO:0007669"/>
    <property type="project" value="UniProtKB-KW"/>
</dbReference>
<evidence type="ECO:0000313" key="9">
    <source>
        <dbReference type="EMBL" id="PWA83446.1"/>
    </source>
</evidence>
<dbReference type="GO" id="GO:0005737">
    <property type="term" value="C:cytoplasm"/>
    <property type="evidence" value="ECO:0007669"/>
    <property type="project" value="UniProtKB-SubCell"/>
</dbReference>
<evidence type="ECO:0000256" key="1">
    <source>
        <dbReference type="ARBA" id="ARBA00004496"/>
    </source>
</evidence>
<feature type="region of interest" description="Disordered" evidence="7">
    <location>
        <begin position="50"/>
        <end position="69"/>
    </location>
</feature>
<sequence>MLLGKRQRPPMKRTTSMTEFTLDLNHTVVADGGPNNSGPPPPPAYDQYPNNPFNTMNKPPSPTIASKIHRRNSADYTQTSHFLKACHLCKRRLITGRDIFMYRGDSAFCSLECRQQQMNQDEKKDKCSMASNKHNTSPVTTASSTASETVAAM</sequence>
<feature type="domain" description="FLZ-type" evidence="8">
    <location>
        <begin position="81"/>
        <end position="125"/>
    </location>
</feature>
<evidence type="ECO:0000259" key="8">
    <source>
        <dbReference type="PROSITE" id="PS51795"/>
    </source>
</evidence>
<comment type="caution">
    <text evidence="9">The sequence shown here is derived from an EMBL/GenBank/DDBJ whole genome shotgun (WGS) entry which is preliminary data.</text>
</comment>
<keyword evidence="10" id="KW-1185">Reference proteome</keyword>
<dbReference type="AlphaFoldDB" id="A0A2U1PCG8"/>
<keyword evidence="4" id="KW-0479">Metal-binding</keyword>
<evidence type="ECO:0000256" key="6">
    <source>
        <dbReference type="PROSITE-ProRule" id="PRU01131"/>
    </source>
</evidence>
<evidence type="ECO:0000256" key="3">
    <source>
        <dbReference type="ARBA" id="ARBA00022490"/>
    </source>
</evidence>
<dbReference type="PROSITE" id="PS51795">
    <property type="entry name" value="ZF_FLZ"/>
    <property type="match status" value="1"/>
</dbReference>